<evidence type="ECO:0000313" key="2">
    <source>
        <dbReference type="Proteomes" id="UP000640274"/>
    </source>
</evidence>
<keyword evidence="2" id="KW-1185">Reference proteome</keyword>
<evidence type="ECO:0000313" key="1">
    <source>
        <dbReference type="EMBL" id="MBJ6364014.1"/>
    </source>
</evidence>
<sequence>MLITIILTSILLIPVGLIYYVNLPKFTYEEAANKVKDYEAQSGKSVQLHLPTHREDKLGLGEKSFFKTTNHTYYIYLKVENDTVVYKFNPLDGSFEKHSGDRTLNSD</sequence>
<dbReference type="EMBL" id="JAELUP010000113">
    <property type="protein sequence ID" value="MBJ6364014.1"/>
    <property type="molecule type" value="Genomic_DNA"/>
</dbReference>
<dbReference type="Proteomes" id="UP000640274">
    <property type="component" value="Unassembled WGS sequence"/>
</dbReference>
<proteinExistence type="predicted"/>
<organism evidence="1 2">
    <name type="scientific">Paenibacillus roseus</name>
    <dbReference type="NCBI Taxonomy" id="2798579"/>
    <lineage>
        <taxon>Bacteria</taxon>
        <taxon>Bacillati</taxon>
        <taxon>Bacillota</taxon>
        <taxon>Bacilli</taxon>
        <taxon>Bacillales</taxon>
        <taxon>Paenibacillaceae</taxon>
        <taxon>Paenibacillus</taxon>
    </lineage>
</organism>
<name>A0A934MT93_9BACL</name>
<reference evidence="1" key="1">
    <citation type="submission" date="2020-12" db="EMBL/GenBank/DDBJ databases">
        <authorList>
            <person name="Huq M.A."/>
        </authorList>
    </citation>
    <scope>NUCLEOTIDE SEQUENCE</scope>
    <source>
        <strain evidence="1">MAHUQ-46</strain>
    </source>
</reference>
<dbReference type="RefSeq" id="WP_199021620.1">
    <property type="nucleotide sequence ID" value="NZ_JAELUP010000113.1"/>
</dbReference>
<comment type="caution">
    <text evidence="1">The sequence shown here is derived from an EMBL/GenBank/DDBJ whole genome shotgun (WGS) entry which is preliminary data.</text>
</comment>
<dbReference type="AlphaFoldDB" id="A0A934MT93"/>
<gene>
    <name evidence="1" type="ORF">JFN88_22615</name>
</gene>
<accession>A0A934MT93</accession>
<evidence type="ECO:0008006" key="3">
    <source>
        <dbReference type="Google" id="ProtNLM"/>
    </source>
</evidence>
<protein>
    <recommendedName>
        <fullName evidence="3">DUF3139 domain-containing protein</fullName>
    </recommendedName>
</protein>